<name>A0A9Q0FZS4_9ROSI</name>
<evidence type="ECO:0000259" key="6">
    <source>
        <dbReference type="PROSITE" id="PS50888"/>
    </source>
</evidence>
<protein>
    <recommendedName>
        <fullName evidence="6">BHLH domain-containing protein</fullName>
    </recommendedName>
</protein>
<dbReference type="InterPro" id="IPR011598">
    <property type="entry name" value="bHLH_dom"/>
</dbReference>
<dbReference type="Pfam" id="PF23176">
    <property type="entry name" value="bHLH_LHW"/>
    <property type="match status" value="1"/>
</dbReference>
<evidence type="ECO:0000256" key="3">
    <source>
        <dbReference type="ARBA" id="ARBA00023163"/>
    </source>
</evidence>
<dbReference type="InterPro" id="IPR036638">
    <property type="entry name" value="HLH_DNA-bd_sf"/>
</dbReference>
<proteinExistence type="predicted"/>
<dbReference type="GO" id="GO:0046983">
    <property type="term" value="F:protein dimerization activity"/>
    <property type="evidence" value="ECO:0007669"/>
    <property type="project" value="InterPro"/>
</dbReference>
<gene>
    <name evidence="7" type="ORF">Tsubulata_001115</name>
</gene>
<dbReference type="PROSITE" id="PS50888">
    <property type="entry name" value="BHLH"/>
    <property type="match status" value="1"/>
</dbReference>
<dbReference type="PANTHER" id="PTHR46196:SF2">
    <property type="entry name" value="TRANSCRIPTION FACTOR BHLH157"/>
    <property type="match status" value="1"/>
</dbReference>
<feature type="domain" description="BHLH" evidence="6">
    <location>
        <begin position="597"/>
        <end position="646"/>
    </location>
</feature>
<dbReference type="Pfam" id="PF14215">
    <property type="entry name" value="bHLH-MYC_N"/>
    <property type="match status" value="2"/>
</dbReference>
<dbReference type="InterPro" id="IPR043561">
    <property type="entry name" value="LHW-like"/>
</dbReference>
<evidence type="ECO:0000256" key="5">
    <source>
        <dbReference type="SAM" id="MobiDB-lite"/>
    </source>
</evidence>
<evidence type="ECO:0000313" key="7">
    <source>
        <dbReference type="EMBL" id="KAJ4840919.1"/>
    </source>
</evidence>
<evidence type="ECO:0000256" key="2">
    <source>
        <dbReference type="ARBA" id="ARBA00023015"/>
    </source>
</evidence>
<dbReference type="SUPFAM" id="SSF47459">
    <property type="entry name" value="HLH, helix-loop-helix DNA-binding domain"/>
    <property type="match status" value="1"/>
</dbReference>
<dbReference type="GO" id="GO:0005634">
    <property type="term" value="C:nucleus"/>
    <property type="evidence" value="ECO:0007669"/>
    <property type="project" value="UniProtKB-SubCell"/>
</dbReference>
<sequence>MDCGGEKMGSALKEKLKSLCCSNGWCYGVFWRFDQRNPMLLVVEDAYYEEEMKALVTNMLDKVHMLGEGIVGRAAFTGKDQWILSDANSGGWKSAGSDGTQEIFEDDSEVQPQFSYGIKTIAVISVESQGVIQLGSTREILERQGFSDETKGLFKGVTSKANSPSSLNYENYDLDEWFDSLCSGNITPMLGSMNSNELMEIAYPSMNHTQSSSFTSDVQEGRLSPLCMESSHPMNNSINMSVSQAPCISTQSNEGSVLTSIESQFTSDFIIQDSSHVLSTNSSTPAFSGNTNQNFQADSTFISWHLNSGTDASRGEHSQKEAGTQRFQRGFKPDDLIAELSNPNLMDNIFEWLAPSPEQSISEMATIINESPVQSGRVMSESSGLIGDLLLDLPFKQSAHLVESSITDMHACQDKRTPVISNSVENNLFESLGVELSCGQGGNCLEDLIRPALGGVPMPAINTGVSECISELDVGSTAASRKGLFSELGIEELLDSVSNSNSAIRSSVDDQLTTSKRRKMEHSQGQFAKVSCTGGSMRMQHVHTPDEKVDLFSKKESNLKSQVSLWIDDSYSANNGIAGITKSKKPEEPAKATRKRARPGESTRPRPRDRQQIQDRIKELKEIIPDGGKCSIDALLDRTIKHMLFLQSVTKYADKLKQADEPKLISQESRLLMKDKKKGGGGITWALEVADETAVCPIVVEDLYPPGLMLVEMLCEDRGFFLEIADVIKGFGLNIIKGVMETREDKIWARFIVEAKVRITRAEILWSLVELLNRMGTNGADPTNQPSNAVNDGGVPELNSYQPSSLPCPISLTGTGQ</sequence>
<keyword evidence="3" id="KW-0804">Transcription</keyword>
<keyword evidence="2" id="KW-0805">Transcription regulation</keyword>
<dbReference type="PANTHER" id="PTHR46196">
    <property type="entry name" value="TRANSCRIPTION FACTOR BHLH155-LIKE ISOFORM X1-RELATED"/>
    <property type="match status" value="1"/>
</dbReference>
<dbReference type="EMBL" id="JAKUCV010002918">
    <property type="protein sequence ID" value="KAJ4840919.1"/>
    <property type="molecule type" value="Genomic_DNA"/>
</dbReference>
<organism evidence="7 8">
    <name type="scientific">Turnera subulata</name>
    <dbReference type="NCBI Taxonomy" id="218843"/>
    <lineage>
        <taxon>Eukaryota</taxon>
        <taxon>Viridiplantae</taxon>
        <taxon>Streptophyta</taxon>
        <taxon>Embryophyta</taxon>
        <taxon>Tracheophyta</taxon>
        <taxon>Spermatophyta</taxon>
        <taxon>Magnoliopsida</taxon>
        <taxon>eudicotyledons</taxon>
        <taxon>Gunneridae</taxon>
        <taxon>Pentapetalae</taxon>
        <taxon>rosids</taxon>
        <taxon>fabids</taxon>
        <taxon>Malpighiales</taxon>
        <taxon>Passifloraceae</taxon>
        <taxon>Turnera</taxon>
    </lineage>
</organism>
<keyword evidence="4" id="KW-0539">Nucleus</keyword>
<comment type="caution">
    <text evidence="7">The sequence shown here is derived from an EMBL/GenBank/DDBJ whole genome shotgun (WGS) entry which is preliminary data.</text>
</comment>
<dbReference type="Proteomes" id="UP001141552">
    <property type="component" value="Unassembled WGS sequence"/>
</dbReference>
<accession>A0A9Q0FZS4</accession>
<dbReference type="InterPro" id="IPR025610">
    <property type="entry name" value="MYC/MYB_N"/>
</dbReference>
<evidence type="ECO:0000256" key="4">
    <source>
        <dbReference type="ARBA" id="ARBA00023242"/>
    </source>
</evidence>
<feature type="compositionally biased region" description="Basic and acidic residues" evidence="5">
    <location>
        <begin position="598"/>
        <end position="612"/>
    </location>
</feature>
<dbReference type="AlphaFoldDB" id="A0A9Q0FZS4"/>
<feature type="region of interest" description="Disordered" evidence="5">
    <location>
        <begin position="577"/>
        <end position="612"/>
    </location>
</feature>
<keyword evidence="8" id="KW-1185">Reference proteome</keyword>
<dbReference type="GO" id="GO:0003700">
    <property type="term" value="F:DNA-binding transcription factor activity"/>
    <property type="evidence" value="ECO:0007669"/>
    <property type="project" value="InterPro"/>
</dbReference>
<evidence type="ECO:0000256" key="1">
    <source>
        <dbReference type="ARBA" id="ARBA00004123"/>
    </source>
</evidence>
<dbReference type="OrthoDB" id="1883654at2759"/>
<comment type="subcellular location">
    <subcellularLocation>
        <location evidence="1">Nucleus</location>
    </subcellularLocation>
</comment>
<reference evidence="7" key="2">
    <citation type="journal article" date="2023" name="Plants (Basel)">
        <title>Annotation of the Turnera subulata (Passifloraceae) Draft Genome Reveals the S-Locus Evolved after the Divergence of Turneroideae from Passifloroideae in a Stepwise Manner.</title>
        <authorList>
            <person name="Henning P.M."/>
            <person name="Roalson E.H."/>
            <person name="Mir W."/>
            <person name="McCubbin A.G."/>
            <person name="Shore J.S."/>
        </authorList>
    </citation>
    <scope>NUCLEOTIDE SEQUENCE</scope>
    <source>
        <strain evidence="7">F60SS</strain>
    </source>
</reference>
<reference evidence="7" key="1">
    <citation type="submission" date="2022-02" db="EMBL/GenBank/DDBJ databases">
        <authorList>
            <person name="Henning P.M."/>
            <person name="McCubbin A.G."/>
            <person name="Shore J.S."/>
        </authorList>
    </citation>
    <scope>NUCLEOTIDE SEQUENCE</scope>
    <source>
        <strain evidence="7">F60SS</strain>
        <tissue evidence="7">Leaves</tissue>
    </source>
</reference>
<evidence type="ECO:0000313" key="8">
    <source>
        <dbReference type="Proteomes" id="UP001141552"/>
    </source>
</evidence>
<feature type="region of interest" description="Disordered" evidence="5">
    <location>
        <begin position="308"/>
        <end position="328"/>
    </location>
</feature>